<evidence type="ECO:0000256" key="6">
    <source>
        <dbReference type="HAMAP-Rule" id="MF_00265"/>
    </source>
</evidence>
<dbReference type="GO" id="GO:0000287">
    <property type="term" value="F:magnesium ion binding"/>
    <property type="evidence" value="ECO:0007669"/>
    <property type="project" value="UniProtKB-UniRule"/>
</dbReference>
<dbReference type="AlphaFoldDB" id="H5XKN5"/>
<dbReference type="EC" id="3.1.-.-" evidence="6"/>
<gene>
    <name evidence="6" type="primary">vapC</name>
    <name evidence="8" type="ORF">SaccyDRAFT_1995</name>
</gene>
<dbReference type="EMBL" id="CM001440">
    <property type="protein sequence ID" value="EHR60889.1"/>
    <property type="molecule type" value="Genomic_DNA"/>
</dbReference>
<evidence type="ECO:0000256" key="2">
    <source>
        <dbReference type="ARBA" id="ARBA00022722"/>
    </source>
</evidence>
<keyword evidence="9" id="KW-1185">Reference proteome</keyword>
<feature type="domain" description="PIN" evidence="7">
    <location>
        <begin position="2"/>
        <end position="107"/>
    </location>
</feature>
<dbReference type="GO" id="GO:0016788">
    <property type="term" value="F:hydrolase activity, acting on ester bonds"/>
    <property type="evidence" value="ECO:0007669"/>
    <property type="project" value="InterPro"/>
</dbReference>
<keyword evidence="5 6" id="KW-0460">Magnesium</keyword>
<evidence type="ECO:0000256" key="1">
    <source>
        <dbReference type="ARBA" id="ARBA00022649"/>
    </source>
</evidence>
<dbReference type="Pfam" id="PF01850">
    <property type="entry name" value="PIN"/>
    <property type="match status" value="1"/>
</dbReference>
<evidence type="ECO:0000259" key="7">
    <source>
        <dbReference type="Pfam" id="PF01850"/>
    </source>
</evidence>
<organism evidence="8 9">
    <name type="scientific">Saccharomonospora cyanea NA-134</name>
    <dbReference type="NCBI Taxonomy" id="882082"/>
    <lineage>
        <taxon>Bacteria</taxon>
        <taxon>Bacillati</taxon>
        <taxon>Actinomycetota</taxon>
        <taxon>Actinomycetes</taxon>
        <taxon>Pseudonocardiales</taxon>
        <taxon>Pseudonocardiaceae</taxon>
        <taxon>Saccharomonospora</taxon>
    </lineage>
</organism>
<dbReference type="RefSeq" id="WP_005455787.1">
    <property type="nucleotide sequence ID" value="NZ_CM001440.1"/>
</dbReference>
<dbReference type="STRING" id="882082.SaccyDRAFT_1995"/>
<dbReference type="eggNOG" id="COG1848">
    <property type="taxonomic scope" value="Bacteria"/>
</dbReference>
<proteinExistence type="inferred from homology"/>
<keyword evidence="6" id="KW-0800">Toxin</keyword>
<evidence type="ECO:0000256" key="4">
    <source>
        <dbReference type="ARBA" id="ARBA00022801"/>
    </source>
</evidence>
<comment type="function">
    <text evidence="6">Toxic component of a toxin-antitoxin (TA) system. An RNase.</text>
</comment>
<dbReference type="InterPro" id="IPR022907">
    <property type="entry name" value="VapC_family"/>
</dbReference>
<dbReference type="GO" id="GO:0045926">
    <property type="term" value="P:negative regulation of growth"/>
    <property type="evidence" value="ECO:0007669"/>
    <property type="project" value="UniProtKB-ARBA"/>
</dbReference>
<accession>H5XKN5</accession>
<reference evidence="8 9" key="1">
    <citation type="submission" date="2011-11" db="EMBL/GenBank/DDBJ databases">
        <title>The Noncontiguous Finished sequence of Saccharomonospora cyanea NA-134.</title>
        <authorList>
            <consortium name="US DOE Joint Genome Institute"/>
            <person name="Lucas S."/>
            <person name="Han J."/>
            <person name="Lapidus A."/>
            <person name="Cheng J.-F."/>
            <person name="Goodwin L."/>
            <person name="Pitluck S."/>
            <person name="Peters L."/>
            <person name="Ovchinnikova G."/>
            <person name="Lu M."/>
            <person name="Detter J.C."/>
            <person name="Han C."/>
            <person name="Tapia R."/>
            <person name="Land M."/>
            <person name="Hauser L."/>
            <person name="Kyrpides N."/>
            <person name="Ivanova N."/>
            <person name="Pagani I."/>
            <person name="Brambilla E.-M."/>
            <person name="Klenk H.-P."/>
            <person name="Woyke T."/>
        </authorList>
    </citation>
    <scope>NUCLEOTIDE SEQUENCE [LARGE SCALE GENOMIC DNA]</scope>
    <source>
        <strain evidence="8 9">NA-134</strain>
    </source>
</reference>
<dbReference type="InterPro" id="IPR002716">
    <property type="entry name" value="PIN_dom"/>
</dbReference>
<evidence type="ECO:0000256" key="3">
    <source>
        <dbReference type="ARBA" id="ARBA00022723"/>
    </source>
</evidence>
<comment type="similarity">
    <text evidence="6">Belongs to the PINc/VapC protein family.</text>
</comment>
<evidence type="ECO:0000313" key="8">
    <source>
        <dbReference type="EMBL" id="EHR60889.1"/>
    </source>
</evidence>
<evidence type="ECO:0000313" key="9">
    <source>
        <dbReference type="Proteomes" id="UP000002791"/>
    </source>
</evidence>
<dbReference type="GO" id="GO:0090729">
    <property type="term" value="F:toxin activity"/>
    <property type="evidence" value="ECO:0007669"/>
    <property type="project" value="UniProtKB-KW"/>
</dbReference>
<evidence type="ECO:0000256" key="5">
    <source>
        <dbReference type="ARBA" id="ARBA00022842"/>
    </source>
</evidence>
<sequence length="125" mass="13589">MVADHVHHDVAEKWFADSDGGFATCPATEGGLLRLLIHEGQSADTARLVLDALKDDERYEFRPDTISYGEVPLNGVPGHRQVTDSYLAQLARSRGGRIATFDQGLAQLHADVADLLPTVPAQPTR</sequence>
<dbReference type="Proteomes" id="UP000002791">
    <property type="component" value="Chromosome"/>
</dbReference>
<name>H5XKN5_9PSEU</name>
<protein>
    <recommendedName>
        <fullName evidence="6">Ribonuclease VapC</fullName>
        <shortName evidence="6">RNase VapC</shortName>
        <ecNumber evidence="6">3.1.-.-</ecNumber>
    </recommendedName>
    <alternativeName>
        <fullName evidence="6">Toxin VapC</fullName>
    </alternativeName>
</protein>
<feature type="binding site" evidence="6">
    <location>
        <position position="84"/>
    </location>
    <ligand>
        <name>Mg(2+)</name>
        <dbReference type="ChEBI" id="CHEBI:18420"/>
    </ligand>
</feature>
<keyword evidence="3 6" id="KW-0479">Metal-binding</keyword>
<dbReference type="InterPro" id="IPR029060">
    <property type="entry name" value="PIN-like_dom_sf"/>
</dbReference>
<dbReference type="InterPro" id="IPR006226">
    <property type="entry name" value="Mtu_PIN"/>
</dbReference>
<dbReference type="HOGENOM" id="CLU_145365_0_0_11"/>
<dbReference type="SUPFAM" id="SSF88723">
    <property type="entry name" value="PIN domain-like"/>
    <property type="match status" value="1"/>
</dbReference>
<dbReference type="HAMAP" id="MF_00265">
    <property type="entry name" value="VapC_Nob1"/>
    <property type="match status" value="1"/>
</dbReference>
<keyword evidence="2 6" id="KW-0540">Nuclease</keyword>
<keyword evidence="1 6" id="KW-1277">Toxin-antitoxin system</keyword>
<dbReference type="GO" id="GO:0004540">
    <property type="term" value="F:RNA nuclease activity"/>
    <property type="evidence" value="ECO:0007669"/>
    <property type="project" value="InterPro"/>
</dbReference>
<comment type="caution">
    <text evidence="6">Lacks conserved residue(s) required for the propagation of feature annotation.</text>
</comment>
<keyword evidence="4 6" id="KW-0378">Hydrolase</keyword>
<comment type="cofactor">
    <cofactor evidence="6">
        <name>Mg(2+)</name>
        <dbReference type="ChEBI" id="CHEBI:18420"/>
    </cofactor>
</comment>
<dbReference type="NCBIfam" id="TIGR00028">
    <property type="entry name" value="Mtu_PIN_fam"/>
    <property type="match status" value="1"/>
</dbReference>